<dbReference type="PROSITE" id="PS50043">
    <property type="entry name" value="HTH_LUXR_2"/>
    <property type="match status" value="1"/>
</dbReference>
<dbReference type="RefSeq" id="WP_181611317.1">
    <property type="nucleotide sequence ID" value="NZ_BAABAM010000003.1"/>
</dbReference>
<dbReference type="CDD" id="cd06170">
    <property type="entry name" value="LuxR_C_like"/>
    <property type="match status" value="1"/>
</dbReference>
<dbReference type="SMART" id="SM00421">
    <property type="entry name" value="HTH_LUXR"/>
    <property type="match status" value="1"/>
</dbReference>
<feature type="domain" description="HTH luxR-type" evidence="4">
    <location>
        <begin position="841"/>
        <end position="901"/>
    </location>
</feature>
<evidence type="ECO:0000256" key="3">
    <source>
        <dbReference type="SAM" id="MobiDB-lite"/>
    </source>
</evidence>
<comment type="caution">
    <text evidence="5">The sequence shown here is derived from an EMBL/GenBank/DDBJ whole genome shotgun (WGS) entry which is preliminary data.</text>
</comment>
<dbReference type="GO" id="GO:0004016">
    <property type="term" value="F:adenylate cyclase activity"/>
    <property type="evidence" value="ECO:0007669"/>
    <property type="project" value="TreeGrafter"/>
</dbReference>
<dbReference type="AlphaFoldDB" id="A0A7W0CK01"/>
<dbReference type="PANTHER" id="PTHR16305:SF35">
    <property type="entry name" value="TRANSCRIPTIONAL ACTIVATOR DOMAIN"/>
    <property type="match status" value="1"/>
</dbReference>
<keyword evidence="5" id="KW-0238">DNA-binding</keyword>
<evidence type="ECO:0000256" key="1">
    <source>
        <dbReference type="ARBA" id="ARBA00022741"/>
    </source>
</evidence>
<dbReference type="Pfam" id="PF13191">
    <property type="entry name" value="AAA_16"/>
    <property type="match status" value="1"/>
</dbReference>
<sequence length="901" mass="95420">MLRGRSAEQARIDGLLAGAVAESSSGCLVVRGDPGIGKTALLDYADAVAEGVRILRCTAVESEAELPFAGLHLLLRPVMGYAGRLPPRQGAALRGAFGLGAGHRGAAPDEVAGDPLLVGLAVLTLLSEVAEERPLLCLVDDAHWLDQASAQALGFAARRLEGEGVVMLIAARDTFAADGLPCLRLEGLDRPSAVQLLADRGAPAGEQLIAESAGNPLALIELSARPAVETPFQVGPVPLTGRVQEAFHQQVRVLPGATQQTLLLVAADTTGRLEVIMKAGPELGVTVADLQPALDARLVMADGGGVAFRHPLIRSATYHGAPLHARLAAHAALATALDGDGDADRRAWHRATAVAGPDEQVAAELERTAARAAARIGHVAAAAAYERSAQLSAEAGARSRRLTLAAEAALAAGQLERAVRLAALTREGTRDPLLLARLDQIRAAGALAAGELRTAYDILLDGAASIGGSDRERAFWMAMEALYCAWFLPLDTGLMSGGLDRLAELGQAAGEPYLSLVWLMRWDTAPLLGRSTRGYPPLAEIMAPAREAGAREGLRGLVLVAGCALMIGHEQAARELAASMVERSRRKGAITWLVPGLTILAEAELLAGRTREAGEHLAEARRVVRDTGQRQWDNHIGGALAYLAAIRGEADRCRAHAAEALTGASSAAGSVGIMWAQWALALLDLGQGRVEAALLRLREMAGGTRSHLLPGMRCLPDLVEAAVRGGHRELVGPPLARFSEYAERMGRPSLDALLHRCLALAQDDEAHYEAALRLDNGVFEQARTRLLYGEWLRRARRKAEARLQLQAGLESFEWLGAVPWAARARAELEAGGAQPSGPPAPGEPLDGLTPQELQIVRLAARGLSNRDIAAQLFLSPKTVAYHLYKAYPKLGISSRNELRER</sequence>
<dbReference type="Pfam" id="PF00196">
    <property type="entry name" value="GerE"/>
    <property type="match status" value="1"/>
</dbReference>
<name>A0A7W0CK01_9ACTN</name>
<evidence type="ECO:0000313" key="6">
    <source>
        <dbReference type="Proteomes" id="UP000530928"/>
    </source>
</evidence>
<evidence type="ECO:0000259" key="4">
    <source>
        <dbReference type="PROSITE" id="PS50043"/>
    </source>
</evidence>
<gene>
    <name evidence="5" type="ORF">HNR30_003914</name>
</gene>
<accession>A0A7W0CK01</accession>
<dbReference type="Proteomes" id="UP000530928">
    <property type="component" value="Unassembled WGS sequence"/>
</dbReference>
<dbReference type="SUPFAM" id="SSF46894">
    <property type="entry name" value="C-terminal effector domain of the bipartite response regulators"/>
    <property type="match status" value="1"/>
</dbReference>
<dbReference type="Gene3D" id="1.10.10.10">
    <property type="entry name" value="Winged helix-like DNA-binding domain superfamily/Winged helix DNA-binding domain"/>
    <property type="match status" value="1"/>
</dbReference>
<keyword evidence="6" id="KW-1185">Reference proteome</keyword>
<proteinExistence type="predicted"/>
<dbReference type="GO" id="GO:0005524">
    <property type="term" value="F:ATP binding"/>
    <property type="evidence" value="ECO:0007669"/>
    <property type="project" value="UniProtKB-KW"/>
</dbReference>
<evidence type="ECO:0000313" key="5">
    <source>
        <dbReference type="EMBL" id="MBA2892560.1"/>
    </source>
</evidence>
<organism evidence="5 6">
    <name type="scientific">Nonomuraea soli</name>
    <dbReference type="NCBI Taxonomy" id="1032476"/>
    <lineage>
        <taxon>Bacteria</taxon>
        <taxon>Bacillati</taxon>
        <taxon>Actinomycetota</taxon>
        <taxon>Actinomycetes</taxon>
        <taxon>Streptosporangiales</taxon>
        <taxon>Streptosporangiaceae</taxon>
        <taxon>Nonomuraea</taxon>
    </lineage>
</organism>
<dbReference type="GO" id="GO:0006355">
    <property type="term" value="P:regulation of DNA-templated transcription"/>
    <property type="evidence" value="ECO:0007669"/>
    <property type="project" value="InterPro"/>
</dbReference>
<keyword evidence="1" id="KW-0547">Nucleotide-binding</keyword>
<evidence type="ECO:0000256" key="2">
    <source>
        <dbReference type="ARBA" id="ARBA00022840"/>
    </source>
</evidence>
<keyword evidence="2" id="KW-0067">ATP-binding</keyword>
<protein>
    <submittedName>
        <fullName evidence="5">DNA-binding CsgD family transcriptional regulator</fullName>
    </submittedName>
</protein>
<dbReference type="InterPro" id="IPR036388">
    <property type="entry name" value="WH-like_DNA-bd_sf"/>
</dbReference>
<dbReference type="GO" id="GO:0003677">
    <property type="term" value="F:DNA binding"/>
    <property type="evidence" value="ECO:0007669"/>
    <property type="project" value="UniProtKB-KW"/>
</dbReference>
<dbReference type="GO" id="GO:0005737">
    <property type="term" value="C:cytoplasm"/>
    <property type="evidence" value="ECO:0007669"/>
    <property type="project" value="TreeGrafter"/>
</dbReference>
<dbReference type="EMBL" id="JACDUR010000004">
    <property type="protein sequence ID" value="MBA2892560.1"/>
    <property type="molecule type" value="Genomic_DNA"/>
</dbReference>
<dbReference type="InterPro" id="IPR000792">
    <property type="entry name" value="Tscrpt_reg_LuxR_C"/>
</dbReference>
<reference evidence="5 6" key="1">
    <citation type="submission" date="2020-07" db="EMBL/GenBank/DDBJ databases">
        <title>Genomic Encyclopedia of Type Strains, Phase IV (KMG-IV): sequencing the most valuable type-strain genomes for metagenomic binning, comparative biology and taxonomic classification.</title>
        <authorList>
            <person name="Goeker M."/>
        </authorList>
    </citation>
    <scope>NUCLEOTIDE SEQUENCE [LARGE SCALE GENOMIC DNA]</scope>
    <source>
        <strain evidence="5 6">DSM 45533</strain>
    </source>
</reference>
<dbReference type="PRINTS" id="PR00038">
    <property type="entry name" value="HTHLUXR"/>
</dbReference>
<dbReference type="InterPro" id="IPR016032">
    <property type="entry name" value="Sig_transdc_resp-reg_C-effctor"/>
</dbReference>
<feature type="region of interest" description="Disordered" evidence="3">
    <location>
        <begin position="828"/>
        <end position="848"/>
    </location>
</feature>
<dbReference type="InterPro" id="IPR041664">
    <property type="entry name" value="AAA_16"/>
</dbReference>
<dbReference type="PANTHER" id="PTHR16305">
    <property type="entry name" value="TESTICULAR SOLUBLE ADENYLYL CYCLASE"/>
    <property type="match status" value="1"/>
</dbReference>